<protein>
    <recommendedName>
        <fullName evidence="1">UvrD-like helicase C-terminal domain-containing protein</fullName>
    </recommendedName>
</protein>
<evidence type="ECO:0000259" key="1">
    <source>
        <dbReference type="Pfam" id="PF13538"/>
    </source>
</evidence>
<reference evidence="2 3" key="1">
    <citation type="submission" date="2015-05" db="EMBL/GenBank/DDBJ databases">
        <title>Photobacterium galathea sp. nov.</title>
        <authorList>
            <person name="Machado H."/>
            <person name="Gram L."/>
        </authorList>
    </citation>
    <scope>NUCLEOTIDE SEQUENCE [LARGE SCALE GENOMIC DNA]</scope>
    <source>
        <strain evidence="2 3">DSM 22954</strain>
    </source>
</reference>
<proteinExistence type="predicted"/>
<dbReference type="InterPro" id="IPR027417">
    <property type="entry name" value="P-loop_NTPase"/>
</dbReference>
<dbReference type="EMBL" id="LDOU01000015">
    <property type="protein sequence ID" value="KLV08131.1"/>
    <property type="molecule type" value="Genomic_DNA"/>
</dbReference>
<dbReference type="Gene3D" id="2.30.30.940">
    <property type="match status" value="1"/>
</dbReference>
<dbReference type="STRING" id="320778.ABT57_15040"/>
<evidence type="ECO:0000313" key="2">
    <source>
        <dbReference type="EMBL" id="KLV08131.1"/>
    </source>
</evidence>
<dbReference type="AlphaFoldDB" id="A0A0J1H8Z5"/>
<feature type="domain" description="UvrD-like helicase C-terminal" evidence="1">
    <location>
        <begin position="721"/>
        <end position="767"/>
    </location>
</feature>
<dbReference type="CDD" id="cd18809">
    <property type="entry name" value="SF1_C_RecD"/>
    <property type="match status" value="1"/>
</dbReference>
<evidence type="ECO:0000313" key="3">
    <source>
        <dbReference type="Proteomes" id="UP000035909"/>
    </source>
</evidence>
<dbReference type="SUPFAM" id="SSF52540">
    <property type="entry name" value="P-loop containing nucleoside triphosphate hydrolases"/>
    <property type="match status" value="2"/>
</dbReference>
<dbReference type="RefSeq" id="WP_047886022.1">
    <property type="nucleotide sequence ID" value="NZ_LDOU01000015.1"/>
</dbReference>
<comment type="caution">
    <text evidence="2">The sequence shown here is derived from an EMBL/GenBank/DDBJ whole genome shotgun (WGS) entry which is preliminary data.</text>
</comment>
<sequence length="804" mass="90080">MNELRLLVTSTSKLRNSYIVYGNSTANNKRLAVLIKNEDIYKTPCEGEVWIFSCTNKNNLVNYRSQYSAISGRLLLSAFHDVEHDLSVLERALRQHELPTLTKQLFFKHPEFRGIGCGEQRIKTAIRRVGSARLFLNELKNNNLAAIVDAFNSTERGLAFLTAYNSVQAEFESIEFIEMAGYDKRTAHRLIRLLGRNTKALLTSNPYAPIRFGCRFNNAWGVAERLRKTKEINIPDNSPFRLIGAIDYVVYRSLKQNHTAISKEKFRVALSSLIGEKLVDVAINTGLSQMVLCRTSKGNYQGVGLAYLENIVEKSMAKKLVNSIEAKPSDERIVTLINEFDGYLFKIKGFHLTEEQKTLALNSLSHNLSVTQGEGGTGKSTALACIKYVCNRLDRAVYFVAVSGIAKKRVKDELERMRVIRKSNINLFGDSEDEVCCYTVRGIIRQVELTVENPNINKAIQLHQKPLIVFDESSMLDLSLIVEFASLFDKHAIDYSISMVGDIAQIAPVGFGVIWQHLVNLGRLKPDILPYSELSTVHRQESDNPIRDVAKLVRAVGHLKQDKWDDRTYEFSSNPLSALTHLSSFKGQAGVYYLQVNDSQIIANAYALSKKLGLDSSQIITPFSNADNLLSTVSINNQFIINERKCGDSQTLWGFGTGERVIVTKNFAPLDLYNGDIATVTDIHYEQVEAGGDIQKKLVCQFSQRTVTIDENTCFDAGLEHSYGITIHKTQGSEFTFTIVLLPKSTSTSFVENSMIYTALTRSKTATIFIGDMEILTMAINSKPAYMRICSGFDLDAELSKAKV</sequence>
<dbReference type="Proteomes" id="UP000035909">
    <property type="component" value="Unassembled WGS sequence"/>
</dbReference>
<dbReference type="InterPro" id="IPR027785">
    <property type="entry name" value="UvrD-like_helicase_C"/>
</dbReference>
<dbReference type="PATRIC" id="fig|320778.3.peg.3268"/>
<accession>A0A0J1H8Z5</accession>
<dbReference type="Gene3D" id="3.40.50.300">
    <property type="entry name" value="P-loop containing nucleotide triphosphate hydrolases"/>
    <property type="match status" value="2"/>
</dbReference>
<gene>
    <name evidence="2" type="ORF">ABT57_15040</name>
</gene>
<dbReference type="Pfam" id="PF13604">
    <property type="entry name" value="AAA_30"/>
    <property type="match status" value="1"/>
</dbReference>
<name>A0A0J1H8Z5_9GAMM</name>
<organism evidence="2 3">
    <name type="scientific">Photobacterium ganghwense</name>
    <dbReference type="NCBI Taxonomy" id="320778"/>
    <lineage>
        <taxon>Bacteria</taxon>
        <taxon>Pseudomonadati</taxon>
        <taxon>Pseudomonadota</taxon>
        <taxon>Gammaproteobacteria</taxon>
        <taxon>Vibrionales</taxon>
        <taxon>Vibrionaceae</taxon>
        <taxon>Photobacterium</taxon>
    </lineage>
</organism>
<keyword evidence="3" id="KW-1185">Reference proteome</keyword>
<dbReference type="Pfam" id="PF13538">
    <property type="entry name" value="UvrD_C_2"/>
    <property type="match status" value="1"/>
</dbReference>